<dbReference type="Proteomes" id="UP000193498">
    <property type="component" value="Unassembled WGS sequence"/>
</dbReference>
<feature type="domain" description="C2H2-type" evidence="2">
    <location>
        <begin position="124"/>
        <end position="146"/>
    </location>
</feature>
<sequence length="186" mass="21817">MSDSMIMKLLETVLSYVYLKSMNLETEIPMSDSLDNLSTSKQHSTAIDKQKSPHTKKKLKKLQAQVCPTLRCAICPEKRFGTLTEYDEHFASKRHLRRKVNYTADVKGSADPSPDTVQHRSWRCLTCKRTFQYYHDWFKHLTAPLHLQILQDEAKKLTQNRRPAYTLHEVRKVEQLVREQSIPEEE</sequence>
<dbReference type="InterPro" id="IPR013087">
    <property type="entry name" value="Znf_C2H2_type"/>
</dbReference>
<dbReference type="AlphaFoldDB" id="A0A1Y1YDQ2"/>
<keyword evidence="4" id="KW-1185">Reference proteome</keyword>
<evidence type="ECO:0000313" key="4">
    <source>
        <dbReference type="Proteomes" id="UP000193498"/>
    </source>
</evidence>
<evidence type="ECO:0000259" key="2">
    <source>
        <dbReference type="PROSITE" id="PS00028"/>
    </source>
</evidence>
<proteinExistence type="predicted"/>
<accession>A0A1Y1YDQ2</accession>
<protein>
    <recommendedName>
        <fullName evidence="2">C2H2-type domain-containing protein</fullName>
    </recommendedName>
</protein>
<gene>
    <name evidence="3" type="ORF">K493DRAFT_337052</name>
</gene>
<comment type="caution">
    <text evidence="3">The sequence shown here is derived from an EMBL/GenBank/DDBJ whole genome shotgun (WGS) entry which is preliminary data.</text>
</comment>
<evidence type="ECO:0000256" key="1">
    <source>
        <dbReference type="SAM" id="MobiDB-lite"/>
    </source>
</evidence>
<dbReference type="InParanoid" id="A0A1Y1YDQ2"/>
<feature type="compositionally biased region" description="Polar residues" evidence="1">
    <location>
        <begin position="35"/>
        <end position="45"/>
    </location>
</feature>
<dbReference type="SMART" id="SM00355">
    <property type="entry name" value="ZnF_C2H2"/>
    <property type="match status" value="2"/>
</dbReference>
<feature type="region of interest" description="Disordered" evidence="1">
    <location>
        <begin position="35"/>
        <end position="58"/>
    </location>
</feature>
<dbReference type="EMBL" id="MCFE01000160">
    <property type="protein sequence ID" value="ORX96150.1"/>
    <property type="molecule type" value="Genomic_DNA"/>
</dbReference>
<dbReference type="Pfam" id="PF12756">
    <property type="entry name" value="zf-C2H2_2"/>
    <property type="match status" value="1"/>
</dbReference>
<organism evidence="3 4">
    <name type="scientific">Basidiobolus meristosporus CBS 931.73</name>
    <dbReference type="NCBI Taxonomy" id="1314790"/>
    <lineage>
        <taxon>Eukaryota</taxon>
        <taxon>Fungi</taxon>
        <taxon>Fungi incertae sedis</taxon>
        <taxon>Zoopagomycota</taxon>
        <taxon>Entomophthoromycotina</taxon>
        <taxon>Basidiobolomycetes</taxon>
        <taxon>Basidiobolales</taxon>
        <taxon>Basidiobolaceae</taxon>
        <taxon>Basidiobolus</taxon>
    </lineage>
</organism>
<reference evidence="3 4" key="1">
    <citation type="submission" date="2016-07" db="EMBL/GenBank/DDBJ databases">
        <title>Pervasive Adenine N6-methylation of Active Genes in Fungi.</title>
        <authorList>
            <consortium name="DOE Joint Genome Institute"/>
            <person name="Mondo S.J."/>
            <person name="Dannebaum R.O."/>
            <person name="Kuo R.C."/>
            <person name="Labutti K."/>
            <person name="Haridas S."/>
            <person name="Kuo A."/>
            <person name="Salamov A."/>
            <person name="Ahrendt S.R."/>
            <person name="Lipzen A."/>
            <person name="Sullivan W."/>
            <person name="Andreopoulos W.B."/>
            <person name="Clum A."/>
            <person name="Lindquist E."/>
            <person name="Daum C."/>
            <person name="Ramamoorthy G.K."/>
            <person name="Gryganskyi A."/>
            <person name="Culley D."/>
            <person name="Magnuson J.K."/>
            <person name="James T.Y."/>
            <person name="O'Malley M.A."/>
            <person name="Stajich J.E."/>
            <person name="Spatafora J.W."/>
            <person name="Visel A."/>
            <person name="Grigoriev I.V."/>
        </authorList>
    </citation>
    <scope>NUCLEOTIDE SEQUENCE [LARGE SCALE GENOMIC DNA]</scope>
    <source>
        <strain evidence="3 4">CBS 931.73</strain>
    </source>
</reference>
<evidence type="ECO:0000313" key="3">
    <source>
        <dbReference type="EMBL" id="ORX96150.1"/>
    </source>
</evidence>
<dbReference type="PROSITE" id="PS00028">
    <property type="entry name" value="ZINC_FINGER_C2H2_1"/>
    <property type="match status" value="1"/>
</dbReference>
<dbReference type="InterPro" id="IPR041661">
    <property type="entry name" value="ZN622/Rei1/Reh1_Znf-C2H2"/>
</dbReference>
<name>A0A1Y1YDQ2_9FUNG</name>
<dbReference type="OrthoDB" id="1925236at2759"/>